<evidence type="ECO:0000313" key="2">
    <source>
        <dbReference type="Proteomes" id="UP001221898"/>
    </source>
</evidence>
<keyword evidence="2" id="KW-1185">Reference proteome</keyword>
<organism evidence="1 2">
    <name type="scientific">Aldrovandia affinis</name>
    <dbReference type="NCBI Taxonomy" id="143900"/>
    <lineage>
        <taxon>Eukaryota</taxon>
        <taxon>Metazoa</taxon>
        <taxon>Chordata</taxon>
        <taxon>Craniata</taxon>
        <taxon>Vertebrata</taxon>
        <taxon>Euteleostomi</taxon>
        <taxon>Actinopterygii</taxon>
        <taxon>Neopterygii</taxon>
        <taxon>Teleostei</taxon>
        <taxon>Notacanthiformes</taxon>
        <taxon>Halosauridae</taxon>
        <taxon>Aldrovandia</taxon>
    </lineage>
</organism>
<accession>A0AAD7RDB6</accession>
<evidence type="ECO:0000313" key="1">
    <source>
        <dbReference type="EMBL" id="KAJ8378028.1"/>
    </source>
</evidence>
<sequence length="117" mass="13338">MRADRSSCCRDGGFRSVFAYARPQPKRRGRLWARPAELRHSCEGLKPPPCVWRKRLPGTSGQLHPRDPVYFHPPRPLVRALSTAEPDIMSKDSLETAALKIPLSLFKSLACQHFLCW</sequence>
<name>A0AAD7RDB6_9TELE</name>
<dbReference type="EMBL" id="JAINUG010000333">
    <property type="protein sequence ID" value="KAJ8378028.1"/>
    <property type="molecule type" value="Genomic_DNA"/>
</dbReference>
<proteinExistence type="predicted"/>
<protein>
    <submittedName>
        <fullName evidence="1">Uncharacterized protein</fullName>
    </submittedName>
</protein>
<dbReference type="AlphaFoldDB" id="A0AAD7RDB6"/>
<comment type="caution">
    <text evidence="1">The sequence shown here is derived from an EMBL/GenBank/DDBJ whole genome shotgun (WGS) entry which is preliminary data.</text>
</comment>
<gene>
    <name evidence="1" type="ORF">AAFF_G00248990</name>
</gene>
<dbReference type="Proteomes" id="UP001221898">
    <property type="component" value="Unassembled WGS sequence"/>
</dbReference>
<reference evidence="1" key="1">
    <citation type="journal article" date="2023" name="Science">
        <title>Genome structures resolve the early diversification of teleost fishes.</title>
        <authorList>
            <person name="Parey E."/>
            <person name="Louis A."/>
            <person name="Montfort J."/>
            <person name="Bouchez O."/>
            <person name="Roques C."/>
            <person name="Iampietro C."/>
            <person name="Lluch J."/>
            <person name="Castinel A."/>
            <person name="Donnadieu C."/>
            <person name="Desvignes T."/>
            <person name="Floi Bucao C."/>
            <person name="Jouanno E."/>
            <person name="Wen M."/>
            <person name="Mejri S."/>
            <person name="Dirks R."/>
            <person name="Jansen H."/>
            <person name="Henkel C."/>
            <person name="Chen W.J."/>
            <person name="Zahm M."/>
            <person name="Cabau C."/>
            <person name="Klopp C."/>
            <person name="Thompson A.W."/>
            <person name="Robinson-Rechavi M."/>
            <person name="Braasch I."/>
            <person name="Lecointre G."/>
            <person name="Bobe J."/>
            <person name="Postlethwait J.H."/>
            <person name="Berthelot C."/>
            <person name="Roest Crollius H."/>
            <person name="Guiguen Y."/>
        </authorList>
    </citation>
    <scope>NUCLEOTIDE SEQUENCE</scope>
    <source>
        <strain evidence="1">NC1722</strain>
    </source>
</reference>